<name>A0A8S5RD86_9VIRU</name>
<organism evidence="1">
    <name type="scientific">virus sp. ctPYc18</name>
    <dbReference type="NCBI Taxonomy" id="2828251"/>
    <lineage>
        <taxon>Viruses</taxon>
    </lineage>
</organism>
<sequence>MFGKEFTCGFITCIRQDMVDYTIHREVGMLYR</sequence>
<dbReference type="EMBL" id="BK059092">
    <property type="protein sequence ID" value="DAE29029.1"/>
    <property type="molecule type" value="Genomic_DNA"/>
</dbReference>
<protein>
    <submittedName>
        <fullName evidence="1">Uncharacterized protein</fullName>
    </submittedName>
</protein>
<accession>A0A8S5RD86</accession>
<evidence type="ECO:0000313" key="1">
    <source>
        <dbReference type="EMBL" id="DAE29029.1"/>
    </source>
</evidence>
<reference evidence="1" key="1">
    <citation type="journal article" date="2021" name="Proc. Natl. Acad. Sci. U.S.A.">
        <title>A Catalog of Tens of Thousands of Viruses from Human Metagenomes Reveals Hidden Associations with Chronic Diseases.</title>
        <authorList>
            <person name="Tisza M.J."/>
            <person name="Buck C.B."/>
        </authorList>
    </citation>
    <scope>NUCLEOTIDE SEQUENCE</scope>
    <source>
        <strain evidence="1">CtPYc18</strain>
    </source>
</reference>
<proteinExistence type="predicted"/>